<reference evidence="2" key="2">
    <citation type="submission" date="2024-01" db="EMBL/GenBank/DDBJ databases">
        <title>Roseobacter fucihabitans sp. nov., isolated from the brown alga Fucus spiralis.</title>
        <authorList>
            <person name="Hahnke S."/>
            <person name="Berger M."/>
            <person name="Schlingloff A."/>
            <person name="Athale I."/>
            <person name="Neumann-Schaal M."/>
            <person name="Adenaya A."/>
            <person name="Poehlein A."/>
            <person name="Daniel R."/>
            <person name="Pertersen J."/>
            <person name="Brinkhoff T."/>
        </authorList>
    </citation>
    <scope>NUCLEOTIDE SEQUENCE [LARGE SCALE GENOMIC DNA]</scope>
    <source>
        <strain evidence="2">B14</strain>
    </source>
</reference>
<protein>
    <submittedName>
        <fullName evidence="1">Uncharacterized protein</fullName>
    </submittedName>
</protein>
<dbReference type="Proteomes" id="UP001318682">
    <property type="component" value="Chromosome"/>
</dbReference>
<organism evidence="1 2">
    <name type="scientific">Roseobacter fucihabitans</name>
    <dbReference type="NCBI Taxonomy" id="1537242"/>
    <lineage>
        <taxon>Bacteria</taxon>
        <taxon>Pseudomonadati</taxon>
        <taxon>Pseudomonadota</taxon>
        <taxon>Alphaproteobacteria</taxon>
        <taxon>Rhodobacterales</taxon>
        <taxon>Roseobacteraceae</taxon>
        <taxon>Roseobacter</taxon>
    </lineage>
</organism>
<proteinExistence type="predicted"/>
<gene>
    <name evidence="1" type="ORF">ROLI_025540</name>
</gene>
<reference evidence="1 2" key="1">
    <citation type="submission" date="2015-07" db="EMBL/GenBank/DDBJ databases">
        <authorList>
            <person name="Voget S."/>
            <person name="Dogs M."/>
            <person name="Brinkhoff T.H."/>
            <person name="Daniel R."/>
        </authorList>
    </citation>
    <scope>NUCLEOTIDE SEQUENCE [LARGE SCALE GENOMIC DNA]</scope>
    <source>
        <strain evidence="1 2">B14</strain>
    </source>
</reference>
<keyword evidence="2" id="KW-1185">Reference proteome</keyword>
<sequence>MSRENRNPLILLEASRRIELLYTDLQQAYILKPRSFSVAYLRSKSPCTFLCTSCVFASLRSQSILLKF</sequence>
<evidence type="ECO:0000313" key="2">
    <source>
        <dbReference type="Proteomes" id="UP001318682"/>
    </source>
</evidence>
<accession>A0ABZ2BTW9</accession>
<name>A0ABZ2BTW9_9RHOB</name>
<dbReference type="EMBL" id="CP143423">
    <property type="protein sequence ID" value="WVX49459.1"/>
    <property type="molecule type" value="Genomic_DNA"/>
</dbReference>
<evidence type="ECO:0000313" key="1">
    <source>
        <dbReference type="EMBL" id="WVX49459.1"/>
    </source>
</evidence>